<reference evidence="1" key="1">
    <citation type="submission" date="2021-06" db="EMBL/GenBank/DDBJ databases">
        <authorList>
            <person name="Kallberg Y."/>
            <person name="Tangrot J."/>
            <person name="Rosling A."/>
        </authorList>
    </citation>
    <scope>NUCLEOTIDE SEQUENCE</scope>
    <source>
        <strain evidence="1">MT106</strain>
    </source>
</reference>
<protein>
    <submittedName>
        <fullName evidence="1">3907_t:CDS:1</fullName>
    </submittedName>
</protein>
<organism evidence="1 2">
    <name type="scientific">Ambispora gerdemannii</name>
    <dbReference type="NCBI Taxonomy" id="144530"/>
    <lineage>
        <taxon>Eukaryota</taxon>
        <taxon>Fungi</taxon>
        <taxon>Fungi incertae sedis</taxon>
        <taxon>Mucoromycota</taxon>
        <taxon>Glomeromycotina</taxon>
        <taxon>Glomeromycetes</taxon>
        <taxon>Archaeosporales</taxon>
        <taxon>Ambisporaceae</taxon>
        <taxon>Ambispora</taxon>
    </lineage>
</organism>
<feature type="non-terminal residue" evidence="1">
    <location>
        <position position="104"/>
    </location>
</feature>
<dbReference type="OrthoDB" id="2372071at2759"/>
<gene>
    <name evidence="1" type="ORF">AGERDE_LOCUS13010</name>
</gene>
<proteinExistence type="predicted"/>
<accession>A0A9N9EVF9</accession>
<comment type="caution">
    <text evidence="1">The sequence shown here is derived from an EMBL/GenBank/DDBJ whole genome shotgun (WGS) entry which is preliminary data.</text>
</comment>
<dbReference type="AlphaFoldDB" id="A0A9N9EVF9"/>
<name>A0A9N9EVF9_9GLOM</name>
<dbReference type="Proteomes" id="UP000789831">
    <property type="component" value="Unassembled WGS sequence"/>
</dbReference>
<dbReference type="EMBL" id="CAJVPL010013328">
    <property type="protein sequence ID" value="CAG8688369.1"/>
    <property type="molecule type" value="Genomic_DNA"/>
</dbReference>
<evidence type="ECO:0000313" key="2">
    <source>
        <dbReference type="Proteomes" id="UP000789831"/>
    </source>
</evidence>
<sequence>IGLDKIGLVLYSADAISRLTDIQVQNIIKFYTDELVKSQRSRHSEKLISKISVLDDSSDFNSEFSDSDENSHDEINKEVKALLEIKINALSEKSNNLTYNHAYF</sequence>
<evidence type="ECO:0000313" key="1">
    <source>
        <dbReference type="EMBL" id="CAG8688369.1"/>
    </source>
</evidence>
<keyword evidence="2" id="KW-1185">Reference proteome</keyword>
<feature type="non-terminal residue" evidence="1">
    <location>
        <position position="1"/>
    </location>
</feature>